<comment type="caution">
    <text evidence="3">The sequence shown here is derived from an EMBL/GenBank/DDBJ whole genome shotgun (WGS) entry which is preliminary data.</text>
</comment>
<dbReference type="PANTHER" id="PTHR42858">
    <property type="entry name" value="AMINOTRANSFERASE"/>
    <property type="match status" value="1"/>
</dbReference>
<feature type="region of interest" description="Disordered" evidence="1">
    <location>
        <begin position="18"/>
        <end position="38"/>
    </location>
</feature>
<dbReference type="Pfam" id="PF00155">
    <property type="entry name" value="Aminotran_1_2"/>
    <property type="match status" value="1"/>
</dbReference>
<evidence type="ECO:0000259" key="2">
    <source>
        <dbReference type="Pfam" id="PF00155"/>
    </source>
</evidence>
<dbReference type="PANTHER" id="PTHR42858:SF1">
    <property type="entry name" value="LD15494P"/>
    <property type="match status" value="1"/>
</dbReference>
<dbReference type="GO" id="GO:0047536">
    <property type="term" value="F:2-aminoadipate transaminase activity"/>
    <property type="evidence" value="ECO:0007669"/>
    <property type="project" value="TreeGrafter"/>
</dbReference>
<dbReference type="FunFam" id="3.40.640.10:FF:000080">
    <property type="entry name" value="Aminotransferase, putative"/>
    <property type="match status" value="1"/>
</dbReference>
<dbReference type="GO" id="GO:0030170">
    <property type="term" value="F:pyridoxal phosphate binding"/>
    <property type="evidence" value="ECO:0007669"/>
    <property type="project" value="InterPro"/>
</dbReference>
<keyword evidence="4" id="KW-1185">Reference proteome</keyword>
<dbReference type="Gene3D" id="3.90.1150.10">
    <property type="entry name" value="Aspartate Aminotransferase, domain 1"/>
    <property type="match status" value="1"/>
</dbReference>
<feature type="compositionally biased region" description="Acidic residues" evidence="1">
    <location>
        <begin position="443"/>
        <end position="457"/>
    </location>
</feature>
<accession>A0AAN6GZS2</accession>
<feature type="region of interest" description="Disordered" evidence="1">
    <location>
        <begin position="438"/>
        <end position="460"/>
    </location>
</feature>
<evidence type="ECO:0000256" key="1">
    <source>
        <dbReference type="SAM" id="MobiDB-lite"/>
    </source>
</evidence>
<feature type="domain" description="Aminotransferase class I/classII large" evidence="2">
    <location>
        <begin position="59"/>
        <end position="440"/>
    </location>
</feature>
<protein>
    <submittedName>
        <fullName evidence="3">Valine--pyruvate aminotransferase</fullName>
    </submittedName>
</protein>
<organism evidence="3 4">
    <name type="scientific">Friedmanniomyces endolithicus</name>
    <dbReference type="NCBI Taxonomy" id="329885"/>
    <lineage>
        <taxon>Eukaryota</taxon>
        <taxon>Fungi</taxon>
        <taxon>Dikarya</taxon>
        <taxon>Ascomycota</taxon>
        <taxon>Pezizomycotina</taxon>
        <taxon>Dothideomycetes</taxon>
        <taxon>Dothideomycetidae</taxon>
        <taxon>Mycosphaerellales</taxon>
        <taxon>Teratosphaeriaceae</taxon>
        <taxon>Friedmanniomyces</taxon>
    </lineage>
</organism>
<feature type="region of interest" description="Disordered" evidence="1">
    <location>
        <begin position="498"/>
        <end position="522"/>
    </location>
</feature>
<dbReference type="CDD" id="cd00609">
    <property type="entry name" value="AAT_like"/>
    <property type="match status" value="1"/>
</dbReference>
<dbReference type="InterPro" id="IPR015421">
    <property type="entry name" value="PyrdxlP-dep_Trfase_major"/>
</dbReference>
<dbReference type="InterPro" id="IPR015424">
    <property type="entry name" value="PyrdxlP-dep_Trfase"/>
</dbReference>
<sequence>MFSFDSLRNAFASNIVRTTTKANLPPPPPTTHNAASPPINLMRGWPNPSLLPADLIREAANKALSDTTTATAGLLYGPDPGYEPCREAIATWLTDFYRSADNAAPVTASRLCITGGASQNLGNLLAVYTDPAYTRNIWIVAPAYMLAFRIFEDAGFGEKMKGIPEDDKGIDLAALRRGLEKSEEEARRSKGSAKPVYKPERKWAKVYKHVLYCVPTFSNPSSRTMSLEHRTELVRIAREYDVLLIADDVYDFLQWPADASADGSLDSAMRTAHLPRLVDVDRDLEGGADRPDADGFGNVCSNGTFSKIAGPGVRVGWVEGTDKFTYGVSQTGTTASGGAPSNLTSTYLTHLLASGSLTTHISTLLRPAYASRSHTLHTAIRTHLLPLGFSLPQTDRQGVFGGYFVWLSLPSGMSAGVLARRCREEAGVIVAEGGIFEVPEEKGDGEEEEGDGEEEEGGSLQEGFDGFVRLCFAWEEEGRLEEGVRLVGEVAGRMIGEGGGGSVGLRGGSGGGGEGGGLEVYK</sequence>
<evidence type="ECO:0000313" key="3">
    <source>
        <dbReference type="EMBL" id="KAK0950429.1"/>
    </source>
</evidence>
<dbReference type="SUPFAM" id="SSF53383">
    <property type="entry name" value="PLP-dependent transferases"/>
    <property type="match status" value="1"/>
</dbReference>
<evidence type="ECO:0000313" key="4">
    <source>
        <dbReference type="Proteomes" id="UP001175353"/>
    </source>
</evidence>
<reference evidence="3" key="1">
    <citation type="submission" date="2023-06" db="EMBL/GenBank/DDBJ databases">
        <title>Black Yeasts Isolated from many extreme environments.</title>
        <authorList>
            <person name="Coleine C."/>
            <person name="Stajich J.E."/>
            <person name="Selbmann L."/>
        </authorList>
    </citation>
    <scope>NUCLEOTIDE SEQUENCE</scope>
    <source>
        <strain evidence="3">CCFEE 5200</strain>
    </source>
</reference>
<name>A0AAN6GZS2_9PEZI</name>
<proteinExistence type="predicted"/>
<keyword evidence="3" id="KW-0808">Transferase</keyword>
<keyword evidence="3" id="KW-0032">Aminotransferase</keyword>
<gene>
    <name evidence="3" type="primary">YEY2_3</name>
    <name evidence="3" type="ORF">LTR91_025676</name>
</gene>
<dbReference type="Gene3D" id="3.40.640.10">
    <property type="entry name" value="Type I PLP-dependent aspartate aminotransferase-like (Major domain)"/>
    <property type="match status" value="1"/>
</dbReference>
<dbReference type="AlphaFoldDB" id="A0AAN6GZS2"/>
<dbReference type="InterPro" id="IPR015422">
    <property type="entry name" value="PyrdxlP-dep_Trfase_small"/>
</dbReference>
<dbReference type="EMBL" id="JAUJLE010000837">
    <property type="protein sequence ID" value="KAK0950429.1"/>
    <property type="molecule type" value="Genomic_DNA"/>
</dbReference>
<dbReference type="Proteomes" id="UP001175353">
    <property type="component" value="Unassembled WGS sequence"/>
</dbReference>
<dbReference type="InterPro" id="IPR004839">
    <property type="entry name" value="Aminotransferase_I/II_large"/>
</dbReference>